<sequence length="200" mass="22253">MNATPAHPGDSVDRVLEAARQLFCEEGFRASIDKVAERAGVARQTVYNRFGSKTELFRAVIQRVCTDLHETLEARDGALREQLIDFSLHFRAHVMSAENISAHRALVAEVPRFPELANALLENGPCRTRDQLAALLSHEMSAGRLLVADPIEAAEFLLEVVVGFDHTRILFGGLPPLPEQERGKVERIVDTFLRAYAPNK</sequence>
<dbReference type="InterPro" id="IPR009057">
    <property type="entry name" value="Homeodomain-like_sf"/>
</dbReference>
<name>A0A1W1XIY6_9NEIS</name>
<dbReference type="InterPro" id="IPR039536">
    <property type="entry name" value="TetR_C_Proteobacteria"/>
</dbReference>
<gene>
    <name evidence="6" type="ORF">SAMN02745857_01696</name>
</gene>
<feature type="DNA-binding region" description="H-T-H motif" evidence="4">
    <location>
        <begin position="31"/>
        <end position="50"/>
    </location>
</feature>
<dbReference type="AlphaFoldDB" id="A0A1W1XIY6"/>
<dbReference type="InterPro" id="IPR036271">
    <property type="entry name" value="Tet_transcr_reg_TetR-rel_C_sf"/>
</dbReference>
<dbReference type="EMBL" id="FWXD01000008">
    <property type="protein sequence ID" value="SMC23797.1"/>
    <property type="molecule type" value="Genomic_DNA"/>
</dbReference>
<accession>A0A1W1XIY6</accession>
<dbReference type="Pfam" id="PF14246">
    <property type="entry name" value="TetR_C_7"/>
    <property type="match status" value="1"/>
</dbReference>
<dbReference type="PRINTS" id="PR00455">
    <property type="entry name" value="HTHTETR"/>
</dbReference>
<dbReference type="Gene3D" id="1.10.10.60">
    <property type="entry name" value="Homeodomain-like"/>
    <property type="match status" value="1"/>
</dbReference>
<dbReference type="GO" id="GO:0003700">
    <property type="term" value="F:DNA-binding transcription factor activity"/>
    <property type="evidence" value="ECO:0007669"/>
    <property type="project" value="TreeGrafter"/>
</dbReference>
<evidence type="ECO:0000256" key="2">
    <source>
        <dbReference type="ARBA" id="ARBA00023125"/>
    </source>
</evidence>
<evidence type="ECO:0000256" key="4">
    <source>
        <dbReference type="PROSITE-ProRule" id="PRU00335"/>
    </source>
</evidence>
<evidence type="ECO:0000259" key="5">
    <source>
        <dbReference type="PROSITE" id="PS50977"/>
    </source>
</evidence>
<dbReference type="SUPFAM" id="SSF48498">
    <property type="entry name" value="Tetracyclin repressor-like, C-terminal domain"/>
    <property type="match status" value="1"/>
</dbReference>
<evidence type="ECO:0000256" key="1">
    <source>
        <dbReference type="ARBA" id="ARBA00023015"/>
    </source>
</evidence>
<dbReference type="OrthoDB" id="116240at2"/>
<dbReference type="InterPro" id="IPR050109">
    <property type="entry name" value="HTH-type_TetR-like_transc_reg"/>
</dbReference>
<dbReference type="Gene3D" id="1.10.357.10">
    <property type="entry name" value="Tetracycline Repressor, domain 2"/>
    <property type="match status" value="1"/>
</dbReference>
<dbReference type="STRING" id="1121001.SAMN02745857_01696"/>
<feature type="domain" description="HTH tetR-type" evidence="5">
    <location>
        <begin position="9"/>
        <end position="68"/>
    </location>
</feature>
<organism evidence="6 7">
    <name type="scientific">Andreprevotia lacus DSM 23236</name>
    <dbReference type="NCBI Taxonomy" id="1121001"/>
    <lineage>
        <taxon>Bacteria</taxon>
        <taxon>Pseudomonadati</taxon>
        <taxon>Pseudomonadota</taxon>
        <taxon>Betaproteobacteria</taxon>
        <taxon>Neisseriales</taxon>
        <taxon>Chitinibacteraceae</taxon>
        <taxon>Andreprevotia</taxon>
    </lineage>
</organism>
<reference evidence="6 7" key="1">
    <citation type="submission" date="2017-04" db="EMBL/GenBank/DDBJ databases">
        <authorList>
            <person name="Afonso C.L."/>
            <person name="Miller P.J."/>
            <person name="Scott M.A."/>
            <person name="Spackman E."/>
            <person name="Goraichik I."/>
            <person name="Dimitrov K.M."/>
            <person name="Suarez D.L."/>
            <person name="Swayne D.E."/>
        </authorList>
    </citation>
    <scope>NUCLEOTIDE SEQUENCE [LARGE SCALE GENOMIC DNA]</scope>
    <source>
        <strain evidence="6 7">DSM 23236</strain>
    </source>
</reference>
<dbReference type="RefSeq" id="WP_084090355.1">
    <property type="nucleotide sequence ID" value="NZ_FWXD01000008.1"/>
</dbReference>
<dbReference type="Pfam" id="PF00440">
    <property type="entry name" value="TetR_N"/>
    <property type="match status" value="1"/>
</dbReference>
<proteinExistence type="predicted"/>
<keyword evidence="3" id="KW-0804">Transcription</keyword>
<evidence type="ECO:0000313" key="6">
    <source>
        <dbReference type="EMBL" id="SMC23797.1"/>
    </source>
</evidence>
<dbReference type="PANTHER" id="PTHR30055:SF146">
    <property type="entry name" value="HTH-TYPE TRANSCRIPTIONAL DUAL REGULATOR CECR"/>
    <property type="match status" value="1"/>
</dbReference>
<keyword evidence="1" id="KW-0805">Transcription regulation</keyword>
<keyword evidence="7" id="KW-1185">Reference proteome</keyword>
<dbReference type="FunFam" id="1.10.10.60:FF:000141">
    <property type="entry name" value="TetR family transcriptional regulator"/>
    <property type="match status" value="1"/>
</dbReference>
<dbReference type="InterPro" id="IPR001647">
    <property type="entry name" value="HTH_TetR"/>
</dbReference>
<dbReference type="GO" id="GO:0000976">
    <property type="term" value="F:transcription cis-regulatory region binding"/>
    <property type="evidence" value="ECO:0007669"/>
    <property type="project" value="TreeGrafter"/>
</dbReference>
<dbReference type="SUPFAM" id="SSF46689">
    <property type="entry name" value="Homeodomain-like"/>
    <property type="match status" value="1"/>
</dbReference>
<dbReference type="PANTHER" id="PTHR30055">
    <property type="entry name" value="HTH-TYPE TRANSCRIPTIONAL REGULATOR RUTR"/>
    <property type="match status" value="1"/>
</dbReference>
<evidence type="ECO:0000256" key="3">
    <source>
        <dbReference type="ARBA" id="ARBA00023163"/>
    </source>
</evidence>
<dbReference type="PROSITE" id="PS50977">
    <property type="entry name" value="HTH_TETR_2"/>
    <property type="match status" value="1"/>
</dbReference>
<protein>
    <submittedName>
        <fullName evidence="6">Transcriptional regulator, TetR family</fullName>
    </submittedName>
</protein>
<evidence type="ECO:0000313" key="7">
    <source>
        <dbReference type="Proteomes" id="UP000192761"/>
    </source>
</evidence>
<dbReference type="Proteomes" id="UP000192761">
    <property type="component" value="Unassembled WGS sequence"/>
</dbReference>
<keyword evidence="2 4" id="KW-0238">DNA-binding</keyword>